<gene>
    <name evidence="3" type="ORF">RFH988_LOCUS31470</name>
</gene>
<dbReference type="InterPro" id="IPR008906">
    <property type="entry name" value="HATC_C_dom"/>
</dbReference>
<dbReference type="Pfam" id="PF05699">
    <property type="entry name" value="Dimer_Tnp_hAT"/>
    <property type="match status" value="1"/>
</dbReference>
<dbReference type="EMBL" id="CAJNOO010003395">
    <property type="protein sequence ID" value="CAF1335013.1"/>
    <property type="molecule type" value="Genomic_DNA"/>
</dbReference>
<accession>A0A815G7P2</accession>
<evidence type="ECO:0000313" key="4">
    <source>
        <dbReference type="Proteomes" id="UP000663882"/>
    </source>
</evidence>
<dbReference type="AlphaFoldDB" id="A0A815G7P2"/>
<dbReference type="Pfam" id="PF14291">
    <property type="entry name" value="DUF4371"/>
    <property type="match status" value="1"/>
</dbReference>
<name>A0A815G7P2_9BILA</name>
<evidence type="ECO:0000259" key="2">
    <source>
        <dbReference type="Pfam" id="PF14291"/>
    </source>
</evidence>
<organism evidence="3 4">
    <name type="scientific">Rotaria sordida</name>
    <dbReference type="NCBI Taxonomy" id="392033"/>
    <lineage>
        <taxon>Eukaryota</taxon>
        <taxon>Metazoa</taxon>
        <taxon>Spiralia</taxon>
        <taxon>Gnathifera</taxon>
        <taxon>Rotifera</taxon>
        <taxon>Eurotatoria</taxon>
        <taxon>Bdelloidea</taxon>
        <taxon>Philodinida</taxon>
        <taxon>Philodinidae</taxon>
        <taxon>Rotaria</taxon>
    </lineage>
</organism>
<dbReference type="InterPro" id="IPR012337">
    <property type="entry name" value="RNaseH-like_sf"/>
</dbReference>
<dbReference type="InterPro" id="IPR025398">
    <property type="entry name" value="DUF4371"/>
</dbReference>
<feature type="domain" description="HAT C-terminal dimerisation" evidence="1">
    <location>
        <begin position="219"/>
        <end position="281"/>
    </location>
</feature>
<dbReference type="PANTHER" id="PTHR45749">
    <property type="match status" value="1"/>
</dbReference>
<dbReference type="SUPFAM" id="SSF53098">
    <property type="entry name" value="Ribonuclease H-like"/>
    <property type="match status" value="1"/>
</dbReference>
<sequence>MAANISIDNDDSIFVSSTNNYTSQNPQTITTTLQQGNFRSLLRFRIDAGDSTLASHLSTASKAATYISKTTQNELIEICGNFIREHIINEIKHAKFFTVIGDETTNVSDIEQFTFCLRYVFEDKVQEKFISFLPAEDRTGEDLARLILEELTNLGLDPNFMVGQAYDGCSAMSGQFNESITFYEAYLPSPSSIQEEFQLYQRKWLNEAPADRPNNAIDAYIKCNGIFFPNIKVLLQIYATLPVTTATGERSFSTLKLVKSYLRSTMSESRLNGLAMMYVHSTIDNDIEKVIDKFSKQKNRKLEFNI</sequence>
<feature type="domain" description="DUF4371" evidence="2">
    <location>
        <begin position="33"/>
        <end position="177"/>
    </location>
</feature>
<reference evidence="3" key="1">
    <citation type="submission" date="2021-02" db="EMBL/GenBank/DDBJ databases">
        <authorList>
            <person name="Nowell W R."/>
        </authorList>
    </citation>
    <scope>NUCLEOTIDE SEQUENCE</scope>
</reference>
<dbReference type="Proteomes" id="UP000663882">
    <property type="component" value="Unassembled WGS sequence"/>
</dbReference>
<protein>
    <submittedName>
        <fullName evidence="3">Uncharacterized protein</fullName>
    </submittedName>
</protein>
<evidence type="ECO:0000313" key="3">
    <source>
        <dbReference type="EMBL" id="CAF1335013.1"/>
    </source>
</evidence>
<comment type="caution">
    <text evidence="3">The sequence shown here is derived from an EMBL/GenBank/DDBJ whole genome shotgun (WGS) entry which is preliminary data.</text>
</comment>
<proteinExistence type="predicted"/>
<dbReference type="PANTHER" id="PTHR45749:SF21">
    <property type="entry name" value="DUF4371 DOMAIN-CONTAINING PROTEIN"/>
    <property type="match status" value="1"/>
</dbReference>
<evidence type="ECO:0000259" key="1">
    <source>
        <dbReference type="Pfam" id="PF05699"/>
    </source>
</evidence>
<dbReference type="GO" id="GO:0046983">
    <property type="term" value="F:protein dimerization activity"/>
    <property type="evidence" value="ECO:0007669"/>
    <property type="project" value="InterPro"/>
</dbReference>
<dbReference type="OrthoDB" id="6614843at2759"/>